<feature type="transmembrane region" description="Helical" evidence="16">
    <location>
        <begin position="12"/>
        <end position="33"/>
    </location>
</feature>
<keyword evidence="5 16" id="KW-0813">Transport</keyword>
<name>A0A6H1PG21_9MOLL</name>
<evidence type="ECO:0000256" key="5">
    <source>
        <dbReference type="ARBA" id="ARBA00022448"/>
    </source>
</evidence>
<keyword evidence="12 16" id="KW-0830">Ubiquinone</keyword>
<keyword evidence="14 16" id="KW-0472">Membrane</keyword>
<feature type="transmembrane region" description="Helical" evidence="16">
    <location>
        <begin position="53"/>
        <end position="73"/>
    </location>
</feature>
<dbReference type="GO" id="GO:0042773">
    <property type="term" value="P:ATP synthesis coupled electron transport"/>
    <property type="evidence" value="ECO:0007669"/>
    <property type="project" value="InterPro"/>
</dbReference>
<gene>
    <name evidence="19" type="primary">ND4</name>
</gene>
<dbReference type="GO" id="GO:0008137">
    <property type="term" value="F:NADH dehydrogenase (ubiquinone) activity"/>
    <property type="evidence" value="ECO:0007669"/>
    <property type="project" value="UniProtKB-UniRule"/>
</dbReference>
<feature type="transmembrane region" description="Helical" evidence="16">
    <location>
        <begin position="248"/>
        <end position="266"/>
    </location>
</feature>
<feature type="domain" description="NADH:quinone oxidoreductase/Mrp antiporter transmembrane" evidence="17">
    <location>
        <begin position="100"/>
        <end position="390"/>
    </location>
</feature>
<evidence type="ECO:0000256" key="2">
    <source>
        <dbReference type="ARBA" id="ARBA00009025"/>
    </source>
</evidence>
<keyword evidence="13 16" id="KW-0496">Mitochondrion</keyword>
<comment type="subcellular location">
    <subcellularLocation>
        <location evidence="1 16">Mitochondrion membrane</location>
        <topology evidence="1 16">Multi-pass membrane protein</topology>
    </subcellularLocation>
</comment>
<evidence type="ECO:0000256" key="11">
    <source>
        <dbReference type="ARBA" id="ARBA00023027"/>
    </source>
</evidence>
<keyword evidence="10 16" id="KW-1133">Transmembrane helix</keyword>
<evidence type="ECO:0000313" key="19">
    <source>
        <dbReference type="EMBL" id="QIZ12580.1"/>
    </source>
</evidence>
<keyword evidence="9 16" id="KW-0249">Electron transport</keyword>
<geneLocation type="mitochondrion" evidence="19"/>
<dbReference type="GO" id="GO:0048039">
    <property type="term" value="F:ubiquinone binding"/>
    <property type="evidence" value="ECO:0007669"/>
    <property type="project" value="TreeGrafter"/>
</dbReference>
<dbReference type="PANTHER" id="PTHR43507">
    <property type="entry name" value="NADH-UBIQUINONE OXIDOREDUCTASE CHAIN 4"/>
    <property type="match status" value="1"/>
</dbReference>
<keyword evidence="11 16" id="KW-0520">NAD</keyword>
<feature type="domain" description="NADH:ubiquinone oxidoreductase chain 4 N-terminal" evidence="18">
    <location>
        <begin position="4"/>
        <end position="94"/>
    </location>
</feature>
<comment type="function">
    <text evidence="16">Core subunit of the mitochondrial membrane respiratory chain NADH dehydrogenase (Complex I) which catalyzes electron transfer from NADH through the respiratory chain, using ubiquinone as an electron acceptor. Essential for the catalytic activity and assembly of complex I.</text>
</comment>
<feature type="transmembrane region" description="Helical" evidence="16">
    <location>
        <begin position="301"/>
        <end position="322"/>
    </location>
</feature>
<protein>
    <recommendedName>
        <fullName evidence="4 16">NADH-ubiquinone oxidoreductase chain 4</fullName>
        <ecNumber evidence="3 16">7.1.1.2</ecNumber>
    </recommendedName>
</protein>
<dbReference type="AlphaFoldDB" id="A0A6H1PG21"/>
<comment type="similarity">
    <text evidence="2 16">Belongs to the complex I subunit 4 family.</text>
</comment>
<dbReference type="InterPro" id="IPR003918">
    <property type="entry name" value="NADH_UbQ_OxRdtase"/>
</dbReference>
<dbReference type="GO" id="GO:0031966">
    <property type="term" value="C:mitochondrial membrane"/>
    <property type="evidence" value="ECO:0007669"/>
    <property type="project" value="UniProtKB-SubCell"/>
</dbReference>
<feature type="transmembrane region" description="Helical" evidence="16">
    <location>
        <begin position="136"/>
        <end position="156"/>
    </location>
</feature>
<evidence type="ECO:0000256" key="8">
    <source>
        <dbReference type="ARBA" id="ARBA00022967"/>
    </source>
</evidence>
<dbReference type="PANTHER" id="PTHR43507:SF20">
    <property type="entry name" value="NADH-UBIQUINONE OXIDOREDUCTASE CHAIN 4"/>
    <property type="match status" value="1"/>
</dbReference>
<dbReference type="InterPro" id="IPR000260">
    <property type="entry name" value="NADH4_N"/>
</dbReference>
<evidence type="ECO:0000256" key="10">
    <source>
        <dbReference type="ARBA" id="ARBA00022989"/>
    </source>
</evidence>
<organism evidence="19">
    <name type="scientific">Nierstraszella lineata</name>
    <dbReference type="NCBI Taxonomy" id="515354"/>
    <lineage>
        <taxon>Eukaryota</taxon>
        <taxon>Metazoa</taxon>
        <taxon>Spiralia</taxon>
        <taxon>Lophotrochozoa</taxon>
        <taxon>Mollusca</taxon>
        <taxon>Polyplacophora</taxon>
        <taxon>Neoloricata</taxon>
        <taxon>Lepidopleurida</taxon>
        <taxon>Nierstraszellidae</taxon>
        <taxon>Nierstraszella</taxon>
    </lineage>
</organism>
<dbReference type="EMBL" id="MN864055">
    <property type="protein sequence ID" value="QIZ12580.1"/>
    <property type="molecule type" value="Genomic_DNA"/>
</dbReference>
<evidence type="ECO:0000256" key="12">
    <source>
        <dbReference type="ARBA" id="ARBA00023075"/>
    </source>
</evidence>
<keyword evidence="8" id="KW-1278">Translocase</keyword>
<comment type="catalytic activity">
    <reaction evidence="15 16">
        <text>a ubiquinone + NADH + 5 H(+)(in) = a ubiquinol + NAD(+) + 4 H(+)(out)</text>
        <dbReference type="Rhea" id="RHEA:29091"/>
        <dbReference type="Rhea" id="RHEA-COMP:9565"/>
        <dbReference type="Rhea" id="RHEA-COMP:9566"/>
        <dbReference type="ChEBI" id="CHEBI:15378"/>
        <dbReference type="ChEBI" id="CHEBI:16389"/>
        <dbReference type="ChEBI" id="CHEBI:17976"/>
        <dbReference type="ChEBI" id="CHEBI:57540"/>
        <dbReference type="ChEBI" id="CHEBI:57945"/>
        <dbReference type="EC" id="7.1.1.2"/>
    </reaction>
</comment>
<evidence type="ECO:0000256" key="4">
    <source>
        <dbReference type="ARBA" id="ARBA00021006"/>
    </source>
</evidence>
<evidence type="ECO:0000256" key="3">
    <source>
        <dbReference type="ARBA" id="ARBA00012944"/>
    </source>
</evidence>
<dbReference type="RefSeq" id="YP_009773369.1">
    <property type="nucleotide sequence ID" value="NC_047421.1"/>
</dbReference>
<feature type="transmembrane region" description="Helical" evidence="16">
    <location>
        <begin position="80"/>
        <end position="97"/>
    </location>
</feature>
<dbReference type="EC" id="7.1.1.2" evidence="3 16"/>
<evidence type="ECO:0000256" key="1">
    <source>
        <dbReference type="ARBA" id="ARBA00004225"/>
    </source>
</evidence>
<evidence type="ECO:0000256" key="9">
    <source>
        <dbReference type="ARBA" id="ARBA00022982"/>
    </source>
</evidence>
<feature type="transmembrane region" description="Helical" evidence="16">
    <location>
        <begin position="369"/>
        <end position="397"/>
    </location>
</feature>
<keyword evidence="6 16" id="KW-0679">Respiratory chain</keyword>
<dbReference type="InterPro" id="IPR001750">
    <property type="entry name" value="ND/Mrp_TM"/>
</dbReference>
<accession>A0A6H1PG21</accession>
<feature type="transmembrane region" description="Helical" evidence="16">
    <location>
        <begin position="273"/>
        <end position="295"/>
    </location>
</feature>
<sequence length="444" mass="49845">MPVLLSTLNKKMYWWNILWTLIIMTFVASFLVYSPMGVSYVMFGLRVDNISSPLIILSCWISALMLLASSKVYMMSNSSLFCSLVFGLNGLIVMLFLQTNFFFFYIFFEAALIPTLFLIIMWGYQPERLQAGMYMMIYTVSASLLLLNNLVVLFAFEGHLSMYFFIRKMFKFFMTTPGGETAFWFTILIAFLVKLPLFLFHLWLPKAHVEAPVAGSMILAALLLKLGGYGILRLLAVAPYTGLSVNKFLSVMALLGGSITSLICVRQSDMKSLIAYSSIGHMGLMLSGMLTNTMWGLNMSVLMMVAHGLSSSGLFCLANIVYEKSESRSMYISKGFLSIMPAMSMWWFLLCSLNMAAPPSINLLSELGLIISILCYSNYLSIFIIFMAFLSAVYSLVLYSGTQHGGVSSFMNPFNGDFLIMHLLIFLHWAPAQMMILFVGNFVV</sequence>
<dbReference type="GeneID" id="54614957"/>
<evidence type="ECO:0000259" key="18">
    <source>
        <dbReference type="Pfam" id="PF01059"/>
    </source>
</evidence>
<evidence type="ECO:0000256" key="7">
    <source>
        <dbReference type="ARBA" id="ARBA00022692"/>
    </source>
</evidence>
<dbReference type="Pfam" id="PF01059">
    <property type="entry name" value="Oxidored_q5_N"/>
    <property type="match status" value="1"/>
</dbReference>
<dbReference type="PRINTS" id="PR01437">
    <property type="entry name" value="NUOXDRDTASE4"/>
</dbReference>
<dbReference type="GO" id="GO:0015990">
    <property type="term" value="P:electron transport coupled proton transport"/>
    <property type="evidence" value="ECO:0007669"/>
    <property type="project" value="TreeGrafter"/>
</dbReference>
<proteinExistence type="inferred from homology"/>
<feature type="transmembrane region" description="Helical" evidence="16">
    <location>
        <begin position="216"/>
        <end position="236"/>
    </location>
</feature>
<evidence type="ECO:0000256" key="13">
    <source>
        <dbReference type="ARBA" id="ARBA00023128"/>
    </source>
</evidence>
<evidence type="ECO:0000256" key="16">
    <source>
        <dbReference type="RuleBase" id="RU003297"/>
    </source>
</evidence>
<evidence type="ECO:0000256" key="14">
    <source>
        <dbReference type="ARBA" id="ARBA00023136"/>
    </source>
</evidence>
<feature type="transmembrane region" description="Helical" evidence="16">
    <location>
        <begin position="418"/>
        <end position="443"/>
    </location>
</feature>
<dbReference type="CTD" id="4538"/>
<evidence type="ECO:0000256" key="15">
    <source>
        <dbReference type="ARBA" id="ARBA00049551"/>
    </source>
</evidence>
<keyword evidence="7 16" id="KW-0812">Transmembrane</keyword>
<evidence type="ECO:0000256" key="6">
    <source>
        <dbReference type="ARBA" id="ARBA00022660"/>
    </source>
</evidence>
<dbReference type="Pfam" id="PF00361">
    <property type="entry name" value="Proton_antipo_M"/>
    <property type="match status" value="1"/>
</dbReference>
<feature type="transmembrane region" description="Helical" evidence="16">
    <location>
        <begin position="334"/>
        <end position="357"/>
    </location>
</feature>
<feature type="transmembrane region" description="Helical" evidence="16">
    <location>
        <begin position="182"/>
        <end position="204"/>
    </location>
</feature>
<reference evidence="19" key="1">
    <citation type="journal article" date="2020" name="BMC Evol. Biol.">
        <title>A mitogenomic phylogeny of chitons (Mollusca: Polyplacophora).</title>
        <authorList>
            <person name="Irisarri I."/>
            <person name="Uribe J.E."/>
            <person name="Eernisse D.J."/>
            <person name="Zardoya R."/>
        </authorList>
    </citation>
    <scope>NUCLEOTIDE SEQUENCE</scope>
</reference>
<feature type="transmembrane region" description="Helical" evidence="16">
    <location>
        <begin position="103"/>
        <end position="124"/>
    </location>
</feature>
<dbReference type="GO" id="GO:0003954">
    <property type="term" value="F:NADH dehydrogenase activity"/>
    <property type="evidence" value="ECO:0007669"/>
    <property type="project" value="TreeGrafter"/>
</dbReference>
<evidence type="ECO:0000259" key="17">
    <source>
        <dbReference type="Pfam" id="PF00361"/>
    </source>
</evidence>